<comment type="caution">
    <text evidence="1">The sequence shown here is derived from an EMBL/GenBank/DDBJ whole genome shotgun (WGS) entry which is preliminary data.</text>
</comment>
<accession>A0ABQ0B2E2</accession>
<dbReference type="Proteomes" id="UP001600894">
    <property type="component" value="Unassembled WGS sequence"/>
</dbReference>
<name>A0ABQ0B2E2_9FIRM</name>
<reference evidence="1 2" key="1">
    <citation type="submission" date="2024-04" db="EMBL/GenBank/DDBJ databases">
        <title>Defined microbial consortia suppress multidrug-resistant proinflammatory Enterobacteriaceae via ecological control.</title>
        <authorList>
            <person name="Furuichi M."/>
            <person name="Kawaguchi T."/>
            <person name="Pust M."/>
            <person name="Yasuma K."/>
            <person name="Plichta D."/>
            <person name="Hasegawa N."/>
            <person name="Ohya T."/>
            <person name="Bhattarai S."/>
            <person name="Sasajima S."/>
            <person name="Aoto Y."/>
            <person name="Tuganbaev T."/>
            <person name="Yaginuma M."/>
            <person name="Ueda M."/>
            <person name="Okahashi N."/>
            <person name="Amafuji K."/>
            <person name="Kiridooshi Y."/>
            <person name="Sugita K."/>
            <person name="Strazar M."/>
            <person name="Skelly A."/>
            <person name="Suda W."/>
            <person name="Hattori M."/>
            <person name="Nakamoto N."/>
            <person name="Caballero S."/>
            <person name="Norman J."/>
            <person name="Olle B."/>
            <person name="Tanoue T."/>
            <person name="Arita M."/>
            <person name="Bucci V."/>
            <person name="Atarashi K."/>
            <person name="Xavier R."/>
            <person name="Honda K."/>
        </authorList>
    </citation>
    <scope>NUCLEOTIDE SEQUENCE [LARGE SCALE GENOMIC DNA]</scope>
    <source>
        <strain evidence="2">f13</strain>
    </source>
</reference>
<sequence>MELLYRKTTDGICLERCYTLDGAPVLPDYMDGMPVTELERYLFSQTVRGRETPPDHLREEPQLCGRAVKELALPQHLKKVGAYAFYNCSELKTLSFGSTVQDWGAGVFTGCTGINSLRIRIVPGSKSCFKEVLSELRQELTVEYLDEEGRLLAKLIFPEFFEDSVENTPARIIMRKMHGCGHMYRYCFSGTEFLFREYDRLFPNAVIVERPKLVTQLALYRLYWPYGLTEEWKGGYWDYLKQHPMEAVKGLMTRREDDILRWLSCQEEADASFLAAALKAAEREEDPQSSALLLDAVHRRFGSERRKQAAARTFEL</sequence>
<organism evidence="1 2">
    <name type="scientific">Enterocloster alcoholdehydrogenati</name>
    <dbReference type="NCBI Taxonomy" id="2547410"/>
    <lineage>
        <taxon>Bacteria</taxon>
        <taxon>Bacillati</taxon>
        <taxon>Bacillota</taxon>
        <taxon>Clostridia</taxon>
        <taxon>Lachnospirales</taxon>
        <taxon>Lachnospiraceae</taxon>
        <taxon>Enterocloster</taxon>
    </lineage>
</organism>
<evidence type="ECO:0000313" key="2">
    <source>
        <dbReference type="Proteomes" id="UP001600894"/>
    </source>
</evidence>
<dbReference type="InterPro" id="IPR026906">
    <property type="entry name" value="LRR_5"/>
</dbReference>
<dbReference type="InterPro" id="IPR032675">
    <property type="entry name" value="LRR_dom_sf"/>
</dbReference>
<keyword evidence="2" id="KW-1185">Reference proteome</keyword>
<evidence type="ECO:0008006" key="3">
    <source>
        <dbReference type="Google" id="ProtNLM"/>
    </source>
</evidence>
<dbReference type="Pfam" id="PF13306">
    <property type="entry name" value="LRR_5"/>
    <property type="match status" value="1"/>
</dbReference>
<gene>
    <name evidence="1" type="ORF">F130042H8_35020</name>
</gene>
<dbReference type="EMBL" id="BAABXL010000001">
    <property type="protein sequence ID" value="GAA6270442.1"/>
    <property type="molecule type" value="Genomic_DNA"/>
</dbReference>
<dbReference type="Gene3D" id="3.80.10.10">
    <property type="entry name" value="Ribonuclease Inhibitor"/>
    <property type="match status" value="1"/>
</dbReference>
<proteinExistence type="predicted"/>
<protein>
    <recommendedName>
        <fullName evidence="3">Leucine-rich repeat domain-containing protein</fullName>
    </recommendedName>
</protein>
<evidence type="ECO:0000313" key="1">
    <source>
        <dbReference type="EMBL" id="GAA6270442.1"/>
    </source>
</evidence>
<dbReference type="RefSeq" id="WP_176254842.1">
    <property type="nucleotide sequence ID" value="NZ_BAABXL010000001.1"/>
</dbReference>